<name>W6RTD2_9CLOT</name>
<keyword evidence="4 5" id="KW-0687">Ribonucleoprotein</keyword>
<keyword evidence="1 5" id="KW-0699">rRNA-binding</keyword>
<comment type="function">
    <text evidence="5">This is one of the proteins that binds to the 5S RNA in the ribosome where it forms part of the central protuberance.</text>
</comment>
<evidence type="ECO:0000259" key="6">
    <source>
        <dbReference type="Pfam" id="PF01386"/>
    </source>
</evidence>
<dbReference type="InterPro" id="IPR020057">
    <property type="entry name" value="Ribosomal_bL25_b-dom"/>
</dbReference>
<feature type="domain" description="Large ribosomal subunit protein bL25 L25" evidence="6">
    <location>
        <begin position="13"/>
        <end position="87"/>
    </location>
</feature>
<gene>
    <name evidence="5" type="primary">rplY</name>
    <name evidence="5" type="synonym">ctc</name>
    <name evidence="8" type="ORF">CM240_0356</name>
</gene>
<dbReference type="SUPFAM" id="SSF50715">
    <property type="entry name" value="Ribosomal protein L25-like"/>
    <property type="match status" value="1"/>
</dbReference>
<dbReference type="InterPro" id="IPR037121">
    <property type="entry name" value="Ribosomal_bL25_C"/>
</dbReference>
<dbReference type="HAMAP" id="MF_01334">
    <property type="entry name" value="Ribosomal_bL25_CTC"/>
    <property type="match status" value="1"/>
</dbReference>
<dbReference type="PANTHER" id="PTHR33284">
    <property type="entry name" value="RIBOSOMAL PROTEIN L25/GLN-TRNA SYNTHETASE, ANTI-CODON-BINDING DOMAIN-CONTAINING PROTEIN"/>
    <property type="match status" value="1"/>
</dbReference>
<dbReference type="HOGENOM" id="CLU_075939_2_2_9"/>
<dbReference type="GO" id="GO:0003735">
    <property type="term" value="F:structural constituent of ribosome"/>
    <property type="evidence" value="ECO:0007669"/>
    <property type="project" value="InterPro"/>
</dbReference>
<dbReference type="EMBL" id="HG917868">
    <property type="protein sequence ID" value="CDM67523.1"/>
    <property type="molecule type" value="Genomic_DNA"/>
</dbReference>
<evidence type="ECO:0000313" key="8">
    <source>
        <dbReference type="EMBL" id="CDM67523.1"/>
    </source>
</evidence>
<dbReference type="PATRIC" id="fig|1216932.3.peg.336"/>
<sequence>MTNVAFNISERNESGKVVRRRGEIPCVLYGEHLEKPISAKITRGEVDKLLTCAKSSILSLNLNGTTENCVVKELQKDNYGKVIHIDFQYVNKDENIKLGIPVIYTGQGLLESKRLFLETFLSEVELYGEADKFPENIEFDVSTFNYGDTVLAGDLKLEEGMKLVTNSDVVLAKVDGNNAVEEDTEE</sequence>
<proteinExistence type="inferred from homology"/>
<organism evidence="8 9">
    <name type="scientific">Clostridium bornimense</name>
    <dbReference type="NCBI Taxonomy" id="1216932"/>
    <lineage>
        <taxon>Bacteria</taxon>
        <taxon>Bacillati</taxon>
        <taxon>Bacillota</taxon>
        <taxon>Clostridia</taxon>
        <taxon>Eubacteriales</taxon>
        <taxon>Clostridiaceae</taxon>
        <taxon>Clostridium</taxon>
    </lineage>
</organism>
<dbReference type="InterPro" id="IPR029751">
    <property type="entry name" value="Ribosomal_L25_dom"/>
</dbReference>
<dbReference type="InterPro" id="IPR011035">
    <property type="entry name" value="Ribosomal_bL25/Gln-tRNA_synth"/>
</dbReference>
<dbReference type="OrthoDB" id="9790002at2"/>
<protein>
    <recommendedName>
        <fullName evidence="5">Large ribosomal subunit protein bL25</fullName>
    </recommendedName>
    <alternativeName>
        <fullName evidence="5">General stress protein CTC</fullName>
    </alternativeName>
</protein>
<comment type="subunit">
    <text evidence="5">Part of the 50S ribosomal subunit; part of the 5S rRNA/L5/L18/L25 subcomplex. Contacts the 5S rRNA. Binds to the 5S rRNA independently of L5 and L18.</text>
</comment>
<dbReference type="GO" id="GO:0006412">
    <property type="term" value="P:translation"/>
    <property type="evidence" value="ECO:0007669"/>
    <property type="project" value="UniProtKB-UniRule"/>
</dbReference>
<evidence type="ECO:0000313" key="9">
    <source>
        <dbReference type="Proteomes" id="UP000019426"/>
    </source>
</evidence>
<evidence type="ECO:0000256" key="4">
    <source>
        <dbReference type="ARBA" id="ARBA00023274"/>
    </source>
</evidence>
<dbReference type="STRING" id="1216932.CM240_0356"/>
<dbReference type="InterPro" id="IPR020056">
    <property type="entry name" value="Rbsml_bL25/Gln-tRNA_synth_N"/>
</dbReference>
<keyword evidence="9" id="KW-1185">Reference proteome</keyword>
<dbReference type="KEGG" id="clt:CM240_0356"/>
<reference evidence="8 9" key="1">
    <citation type="submission" date="2013-11" db="EMBL/GenBank/DDBJ databases">
        <title>Complete genome sequence of Clostridum sp. M2/40.</title>
        <authorList>
            <person name="Wibberg D."/>
            <person name="Puehler A."/>
            <person name="Schlueter A."/>
        </authorList>
    </citation>
    <scope>NUCLEOTIDE SEQUENCE [LARGE SCALE GENOMIC DNA]</scope>
    <source>
        <strain evidence="9">M2/40</strain>
    </source>
</reference>
<dbReference type="Proteomes" id="UP000019426">
    <property type="component" value="Chromosome M2/40_rep1"/>
</dbReference>
<dbReference type="Pfam" id="PF01386">
    <property type="entry name" value="Ribosomal_L25p"/>
    <property type="match status" value="1"/>
</dbReference>
<keyword evidence="3 5" id="KW-0689">Ribosomal protein</keyword>
<dbReference type="Gene3D" id="2.170.120.20">
    <property type="entry name" value="Ribosomal protein L25, beta domain"/>
    <property type="match status" value="1"/>
</dbReference>
<dbReference type="NCBIfam" id="TIGR00731">
    <property type="entry name" value="bL25_bact_ctc"/>
    <property type="match status" value="1"/>
</dbReference>
<evidence type="ECO:0000256" key="3">
    <source>
        <dbReference type="ARBA" id="ARBA00022980"/>
    </source>
</evidence>
<evidence type="ECO:0000256" key="5">
    <source>
        <dbReference type="HAMAP-Rule" id="MF_01334"/>
    </source>
</evidence>
<dbReference type="Gene3D" id="2.40.240.10">
    <property type="entry name" value="Ribosomal Protein L25, Chain P"/>
    <property type="match status" value="1"/>
</dbReference>
<dbReference type="GO" id="GO:0022625">
    <property type="term" value="C:cytosolic large ribosomal subunit"/>
    <property type="evidence" value="ECO:0007669"/>
    <property type="project" value="TreeGrafter"/>
</dbReference>
<dbReference type="eggNOG" id="COG1825">
    <property type="taxonomic scope" value="Bacteria"/>
</dbReference>
<evidence type="ECO:0000259" key="7">
    <source>
        <dbReference type="Pfam" id="PF14693"/>
    </source>
</evidence>
<dbReference type="Pfam" id="PF14693">
    <property type="entry name" value="Ribosomal_TL5_C"/>
    <property type="match status" value="1"/>
</dbReference>
<dbReference type="GO" id="GO:0008097">
    <property type="term" value="F:5S rRNA binding"/>
    <property type="evidence" value="ECO:0007669"/>
    <property type="project" value="InterPro"/>
</dbReference>
<dbReference type="AlphaFoldDB" id="W6RTD2"/>
<keyword evidence="2 5" id="KW-0694">RNA-binding</keyword>
<dbReference type="CDD" id="cd00495">
    <property type="entry name" value="Ribosomal_L25_TL5_CTC"/>
    <property type="match status" value="1"/>
</dbReference>
<evidence type="ECO:0000256" key="2">
    <source>
        <dbReference type="ARBA" id="ARBA00022884"/>
    </source>
</evidence>
<dbReference type="InterPro" id="IPR020930">
    <property type="entry name" value="Ribosomal_uL5_bac-type"/>
</dbReference>
<evidence type="ECO:0000256" key="1">
    <source>
        <dbReference type="ARBA" id="ARBA00022730"/>
    </source>
</evidence>
<comment type="similarity">
    <text evidence="5">Belongs to the bacterial ribosomal protein bL25 family. CTC subfamily.</text>
</comment>
<dbReference type="PANTHER" id="PTHR33284:SF1">
    <property type="entry name" value="RIBOSOMAL PROTEIN L25_GLN-TRNA SYNTHETASE, ANTI-CODON-BINDING DOMAIN-CONTAINING PROTEIN"/>
    <property type="match status" value="1"/>
</dbReference>
<accession>W6RTD2</accession>
<dbReference type="RefSeq" id="WP_044035962.1">
    <property type="nucleotide sequence ID" value="NZ_HG917868.1"/>
</dbReference>
<dbReference type="InterPro" id="IPR001021">
    <property type="entry name" value="Ribosomal_bL25_long"/>
</dbReference>
<feature type="domain" description="Large ribosomal subunit protein bL25 beta" evidence="7">
    <location>
        <begin position="96"/>
        <end position="175"/>
    </location>
</feature>